<evidence type="ECO:0000256" key="3">
    <source>
        <dbReference type="PROSITE-ProRule" id="PRU00169"/>
    </source>
</evidence>
<comment type="caution">
    <text evidence="8">The sequence shown here is derived from an EMBL/GenBank/DDBJ whole genome shotgun (WGS) entry which is preliminary data.</text>
</comment>
<dbReference type="InterPro" id="IPR035919">
    <property type="entry name" value="EAL_sf"/>
</dbReference>
<dbReference type="InterPro" id="IPR001789">
    <property type="entry name" value="Sig_transdc_resp-reg_receiver"/>
</dbReference>
<reference evidence="8 9" key="1">
    <citation type="submission" date="2021-02" db="EMBL/GenBank/DDBJ databases">
        <title>PHA producing bacteria isolated from coastal sediment in Guangdong, Shenzhen.</title>
        <authorList>
            <person name="Zheng W."/>
            <person name="Yu S."/>
            <person name="Huang Y."/>
        </authorList>
    </citation>
    <scope>NUCLEOTIDE SEQUENCE [LARGE SCALE GENOMIC DNA]</scope>
    <source>
        <strain evidence="8 9">TN21-5</strain>
    </source>
</reference>
<dbReference type="InterPro" id="IPR000160">
    <property type="entry name" value="GGDEF_dom"/>
</dbReference>
<dbReference type="PANTHER" id="PTHR33121">
    <property type="entry name" value="CYCLIC DI-GMP PHOSPHODIESTERASE PDEF"/>
    <property type="match status" value="1"/>
</dbReference>
<dbReference type="Proteomes" id="UP000664344">
    <property type="component" value="Unassembled WGS sequence"/>
</dbReference>
<feature type="modified residue" description="4-aspartylphosphate" evidence="3">
    <location>
        <position position="306"/>
    </location>
</feature>
<dbReference type="Pfam" id="PF01627">
    <property type="entry name" value="Hpt"/>
    <property type="match status" value="1"/>
</dbReference>
<dbReference type="Gene3D" id="1.20.120.160">
    <property type="entry name" value="HPT domain"/>
    <property type="match status" value="1"/>
</dbReference>
<organism evidence="8 9">
    <name type="scientific">Marinobacter daepoensis</name>
    <dbReference type="NCBI Taxonomy" id="262077"/>
    <lineage>
        <taxon>Bacteria</taxon>
        <taxon>Pseudomonadati</taxon>
        <taxon>Pseudomonadota</taxon>
        <taxon>Gammaproteobacteria</taxon>
        <taxon>Pseudomonadales</taxon>
        <taxon>Marinobacteraceae</taxon>
        <taxon>Marinobacter</taxon>
    </lineage>
</organism>
<dbReference type="InterPro" id="IPR036641">
    <property type="entry name" value="HPT_dom_sf"/>
</dbReference>
<dbReference type="PROSITE" id="PS50894">
    <property type="entry name" value="HPT"/>
    <property type="match status" value="1"/>
</dbReference>
<dbReference type="PROSITE" id="PS50887">
    <property type="entry name" value="GGDEF"/>
    <property type="match status" value="1"/>
</dbReference>
<dbReference type="Gene3D" id="3.40.50.2300">
    <property type="match status" value="2"/>
</dbReference>
<dbReference type="PANTHER" id="PTHR33121:SF79">
    <property type="entry name" value="CYCLIC DI-GMP PHOSPHODIESTERASE PDED-RELATED"/>
    <property type="match status" value="1"/>
</dbReference>
<keyword evidence="9" id="KW-1185">Reference proteome</keyword>
<dbReference type="InterPro" id="IPR043128">
    <property type="entry name" value="Rev_trsase/Diguanyl_cyclase"/>
</dbReference>
<dbReference type="Pfam" id="PF00990">
    <property type="entry name" value="GGDEF"/>
    <property type="match status" value="1"/>
</dbReference>
<dbReference type="SUPFAM" id="SSF47226">
    <property type="entry name" value="Histidine-containing phosphotransfer domain, HPT domain"/>
    <property type="match status" value="1"/>
</dbReference>
<feature type="modified residue" description="Phosphohistidine" evidence="2">
    <location>
        <position position="49"/>
    </location>
</feature>
<dbReference type="SMART" id="SM00052">
    <property type="entry name" value="EAL"/>
    <property type="match status" value="1"/>
</dbReference>
<dbReference type="SMART" id="SM00448">
    <property type="entry name" value="REC"/>
    <property type="match status" value="2"/>
</dbReference>
<dbReference type="CDD" id="cd00156">
    <property type="entry name" value="REC"/>
    <property type="match status" value="1"/>
</dbReference>
<dbReference type="PROSITE" id="PS50110">
    <property type="entry name" value="RESPONSE_REGULATORY"/>
    <property type="match status" value="2"/>
</dbReference>
<gene>
    <name evidence="8" type="ORF">JYP53_02740</name>
</gene>
<feature type="domain" description="EAL" evidence="5">
    <location>
        <begin position="564"/>
        <end position="815"/>
    </location>
</feature>
<evidence type="ECO:0000259" key="7">
    <source>
        <dbReference type="PROSITE" id="PS50894"/>
    </source>
</evidence>
<dbReference type="InterPro" id="IPR001633">
    <property type="entry name" value="EAL_dom"/>
</dbReference>
<dbReference type="Pfam" id="PF00072">
    <property type="entry name" value="Response_reg"/>
    <property type="match status" value="2"/>
</dbReference>
<feature type="domain" description="Response regulatory" evidence="4">
    <location>
        <begin position="257"/>
        <end position="373"/>
    </location>
</feature>
<evidence type="ECO:0000256" key="1">
    <source>
        <dbReference type="ARBA" id="ARBA00023012"/>
    </source>
</evidence>
<dbReference type="CDD" id="cd01948">
    <property type="entry name" value="EAL"/>
    <property type="match status" value="1"/>
</dbReference>
<dbReference type="NCBIfam" id="TIGR00254">
    <property type="entry name" value="GGDEF"/>
    <property type="match status" value="1"/>
</dbReference>
<feature type="modified residue" description="4-aspartylphosphate" evidence="3">
    <location>
        <position position="180"/>
    </location>
</feature>
<feature type="domain" description="Response regulatory" evidence="4">
    <location>
        <begin position="131"/>
        <end position="248"/>
    </location>
</feature>
<evidence type="ECO:0000313" key="9">
    <source>
        <dbReference type="Proteomes" id="UP000664344"/>
    </source>
</evidence>
<dbReference type="SUPFAM" id="SSF52172">
    <property type="entry name" value="CheY-like"/>
    <property type="match status" value="2"/>
</dbReference>
<evidence type="ECO:0000259" key="4">
    <source>
        <dbReference type="PROSITE" id="PS50110"/>
    </source>
</evidence>
<dbReference type="InterPro" id="IPR029787">
    <property type="entry name" value="Nucleotide_cyclase"/>
</dbReference>
<dbReference type="PROSITE" id="PS50883">
    <property type="entry name" value="EAL"/>
    <property type="match status" value="1"/>
</dbReference>
<feature type="domain" description="HPt" evidence="7">
    <location>
        <begin position="5"/>
        <end position="114"/>
    </location>
</feature>
<sequence>MCPTSSRKMANLRAQYIDRLGRYAQKLEALWTAAADDQSNLSNIQSMAHRLAGSGKAYGFRELSQVARELEQALEQTEQFSRQERASAASEPFSALLRALRQILKDESNEVGHNYAQNAAVTKSQSVGDVRVLIVDDDKDFALKLSETLDSYGYIAHVEKDIAQLEQAIADYDPLAVIVDMDFFGDRYAGARQVAYWRHNDGAPLPVTFISEHDSFDLRLASVRAGGNHFLHKPLDIPRLIALLHAELSLAPAEPYRVMIVDDDQDLLDLYDSILGGAGYSVRTADNAQNALSLLDQFQPELVLIDVSMPVCNGIELGRIIRQHEEFSTIPLLFMSAVADTETQLACARLANDEFITKPIEPWRLLMMVKSRVVKGRQLRSLNRTLTGPEADMIQDPLTALPKLAEVRRALNGILPQQVRDVLALIKMDLQGFHTINNLHGQYFGDEILQRVAWRLSQHLGETGMLSREAGDEFLILSKGHSSQEALDEYVRKLIEAVNQTNMVSEQGAALLSVDVGVAICTEDITSADELIDRADMALFKAKAAQGAELVYFDEELQAEQRYRFTLEQSIRQGLDNQEFVAVYQPIFSVEGECIVGFEALARWQHPEHGLLGPGEFIPLMEERGLISRLTEQIISCVVPQLAHWHNINPDWFMSLNLSARDIQKPSFIDNLTSLIYAHKLAPEKVVLEITESLLLADWQNASQVLESLKSLGVRLALDDFGTGYSSLSYLHRINADKLKIDRSFIEHWSQTADARLLRTMAHLGQSMNMTVIAEGVENREELVFLGEIGCHQYQGFLSARPMLPEDLEAGGWLL</sequence>
<protein>
    <submittedName>
        <fullName evidence="8">EAL domain-containing protein</fullName>
    </submittedName>
</protein>
<dbReference type="InterPro" id="IPR050706">
    <property type="entry name" value="Cyclic-di-GMP_PDE-like"/>
</dbReference>
<dbReference type="InterPro" id="IPR011006">
    <property type="entry name" value="CheY-like_superfamily"/>
</dbReference>
<dbReference type="CDD" id="cd01949">
    <property type="entry name" value="GGDEF"/>
    <property type="match status" value="1"/>
</dbReference>
<dbReference type="Gene3D" id="3.30.70.270">
    <property type="match status" value="1"/>
</dbReference>
<proteinExistence type="predicted"/>
<keyword evidence="1" id="KW-0902">Two-component regulatory system</keyword>
<evidence type="ECO:0000313" key="8">
    <source>
        <dbReference type="EMBL" id="MBN7768821.1"/>
    </source>
</evidence>
<dbReference type="SUPFAM" id="SSF141868">
    <property type="entry name" value="EAL domain-like"/>
    <property type="match status" value="1"/>
</dbReference>
<feature type="domain" description="GGDEF" evidence="6">
    <location>
        <begin position="421"/>
        <end position="555"/>
    </location>
</feature>
<dbReference type="SMART" id="SM00267">
    <property type="entry name" value="GGDEF"/>
    <property type="match status" value="1"/>
</dbReference>
<evidence type="ECO:0000259" key="6">
    <source>
        <dbReference type="PROSITE" id="PS50887"/>
    </source>
</evidence>
<evidence type="ECO:0000256" key="2">
    <source>
        <dbReference type="PROSITE-ProRule" id="PRU00110"/>
    </source>
</evidence>
<keyword evidence="3" id="KW-0597">Phosphoprotein</keyword>
<dbReference type="EMBL" id="JAFKDB010000007">
    <property type="protein sequence ID" value="MBN7768821.1"/>
    <property type="molecule type" value="Genomic_DNA"/>
</dbReference>
<accession>A0ABS3BB36</accession>
<dbReference type="Gene3D" id="3.20.20.450">
    <property type="entry name" value="EAL domain"/>
    <property type="match status" value="1"/>
</dbReference>
<dbReference type="InterPro" id="IPR008207">
    <property type="entry name" value="Sig_transdc_His_kin_Hpt_dom"/>
</dbReference>
<dbReference type="Pfam" id="PF00563">
    <property type="entry name" value="EAL"/>
    <property type="match status" value="1"/>
</dbReference>
<evidence type="ECO:0000259" key="5">
    <source>
        <dbReference type="PROSITE" id="PS50883"/>
    </source>
</evidence>
<dbReference type="SUPFAM" id="SSF55073">
    <property type="entry name" value="Nucleotide cyclase"/>
    <property type="match status" value="1"/>
</dbReference>
<name>A0ABS3BB36_9GAMM</name>